<name>A9MN29_SALAR</name>
<dbReference type="InterPro" id="IPR006311">
    <property type="entry name" value="TAT_signal"/>
</dbReference>
<reference evidence="2 3" key="1">
    <citation type="submission" date="2007-11" db="EMBL/GenBank/DDBJ databases">
        <authorList>
            <consortium name="The Salmonella enterica serovar Arizonae Genome Sequencing Project"/>
            <person name="McClelland M."/>
            <person name="Sanderson E.K."/>
            <person name="Porwollik S."/>
            <person name="Spieth J."/>
            <person name="Clifton W.S."/>
            <person name="Fulton R."/>
            <person name="Chunyan W."/>
            <person name="Wollam A."/>
            <person name="Shah N."/>
            <person name="Pepin K."/>
            <person name="Bhonagiri V."/>
            <person name="Nash W."/>
            <person name="Johnson M."/>
            <person name="Thiruvilangam P."/>
            <person name="Wilson R."/>
        </authorList>
    </citation>
    <scope>NUCLEOTIDE SEQUENCE [LARGE SCALE GENOMIC DNA]</scope>
    <source>
        <strain evidence="3">ATCC BAA-731 / CDC346-86 / RSK2980</strain>
    </source>
</reference>
<dbReference type="HOGENOM" id="CLU_1465902_0_0_6"/>
<dbReference type="KEGG" id="ses:SARI_04171"/>
<dbReference type="AlphaFoldDB" id="A9MN29"/>
<evidence type="ECO:0000256" key="1">
    <source>
        <dbReference type="SAM" id="Phobius"/>
    </source>
</evidence>
<evidence type="ECO:0000313" key="3">
    <source>
        <dbReference type="Proteomes" id="UP000002084"/>
    </source>
</evidence>
<keyword evidence="1" id="KW-0812">Transmembrane</keyword>
<evidence type="ECO:0000313" key="2">
    <source>
        <dbReference type="EMBL" id="ABX23960.1"/>
    </source>
</evidence>
<proteinExistence type="predicted"/>
<dbReference type="Proteomes" id="UP000002084">
    <property type="component" value="Chromosome"/>
</dbReference>
<protein>
    <submittedName>
        <fullName evidence="2">Uncharacterized protein</fullName>
    </submittedName>
</protein>
<keyword evidence="3" id="KW-1185">Reference proteome</keyword>
<feature type="transmembrane region" description="Helical" evidence="1">
    <location>
        <begin position="44"/>
        <end position="71"/>
    </location>
</feature>
<organism evidence="2 3">
    <name type="scientific">Salmonella arizonae (strain ATCC BAA-731 / CDC346-86 / RSK2980)</name>
    <dbReference type="NCBI Taxonomy" id="41514"/>
    <lineage>
        <taxon>Bacteria</taxon>
        <taxon>Pseudomonadati</taxon>
        <taxon>Pseudomonadota</taxon>
        <taxon>Gammaproteobacteria</taxon>
        <taxon>Enterobacterales</taxon>
        <taxon>Enterobacteriaceae</taxon>
        <taxon>Salmonella</taxon>
    </lineage>
</organism>
<keyword evidence="1" id="KW-1133">Transmembrane helix</keyword>
<dbReference type="EMBL" id="CP000880">
    <property type="protein sequence ID" value="ABX23960.1"/>
    <property type="molecule type" value="Genomic_DNA"/>
</dbReference>
<gene>
    <name evidence="2" type="ordered locus">SARI_04171</name>
</gene>
<sequence>MALTLIRPTLERRRVLVAAATTVAFTATAAAAFAAVLVTMVMTVTAAATVFTVIVVMIVRAVNMAVGQFFFSRFTNRNNFYVKFQILTSQHVVTINHNMIVFHFGNFYRYRTLVGFRQETHTYLQFINAHKDVFRHALHQIFIILTVSVVCANSNIKFVANFMAFQRGFQARNQGAVAVQVIQRRTHRRLINQHTVFCTYLIGQADHQVFCYFHDIS</sequence>
<dbReference type="PROSITE" id="PS51318">
    <property type="entry name" value="TAT"/>
    <property type="match status" value="1"/>
</dbReference>
<accession>A9MN29</accession>
<keyword evidence="1" id="KW-0472">Membrane</keyword>